<feature type="transmembrane region" description="Helical" evidence="2">
    <location>
        <begin position="31"/>
        <end position="54"/>
    </location>
</feature>
<sequence length="194" mass="22631">MTFFQVTVMLWSLLCCVVSFSQISNFIETIHWNWCITVGLMWFLDIILLIRMILMVTGRITQILGSPDVGRRFSQAVTFSVIVWKLAVQTVLWLYLKENIGGLPYDRYLTFNQRSSFSQQKKEKKILPRHRAVFAVFPFWTTMLICLLAVCSQIVKFDKSSLGWIFRGNEQPIESHKGEKRQDAEFSPEHSVLE</sequence>
<evidence type="ECO:0000256" key="2">
    <source>
        <dbReference type="SAM" id="Phobius"/>
    </source>
</evidence>
<dbReference type="Proteomes" id="UP000050795">
    <property type="component" value="Unassembled WGS sequence"/>
</dbReference>
<evidence type="ECO:0000256" key="3">
    <source>
        <dbReference type="SAM" id="SignalP"/>
    </source>
</evidence>
<organism evidence="4 5">
    <name type="scientific">Trichobilharzia regenti</name>
    <name type="common">Nasal bird schistosome</name>
    <dbReference type="NCBI Taxonomy" id="157069"/>
    <lineage>
        <taxon>Eukaryota</taxon>
        <taxon>Metazoa</taxon>
        <taxon>Spiralia</taxon>
        <taxon>Lophotrochozoa</taxon>
        <taxon>Platyhelminthes</taxon>
        <taxon>Trematoda</taxon>
        <taxon>Digenea</taxon>
        <taxon>Strigeidida</taxon>
        <taxon>Schistosomatoidea</taxon>
        <taxon>Schistosomatidae</taxon>
        <taxon>Trichobilharzia</taxon>
    </lineage>
</organism>
<protein>
    <recommendedName>
        <fullName evidence="6">Transmembrane protein 60</fullName>
    </recommendedName>
</protein>
<feature type="region of interest" description="Disordered" evidence="1">
    <location>
        <begin position="175"/>
        <end position="194"/>
    </location>
</feature>
<keyword evidence="4" id="KW-1185">Reference proteome</keyword>
<reference evidence="5" key="2">
    <citation type="submission" date="2023-11" db="UniProtKB">
        <authorList>
            <consortium name="WormBaseParasite"/>
        </authorList>
    </citation>
    <scope>IDENTIFICATION</scope>
</reference>
<evidence type="ECO:0000256" key="1">
    <source>
        <dbReference type="SAM" id="MobiDB-lite"/>
    </source>
</evidence>
<keyword evidence="3" id="KW-0732">Signal</keyword>
<accession>A0AA85KAW7</accession>
<evidence type="ECO:0000313" key="4">
    <source>
        <dbReference type="Proteomes" id="UP000050795"/>
    </source>
</evidence>
<keyword evidence="2" id="KW-0472">Membrane</keyword>
<dbReference type="AlphaFoldDB" id="A0AA85KAW7"/>
<evidence type="ECO:0000313" key="5">
    <source>
        <dbReference type="WBParaSite" id="TREG1_75980.1"/>
    </source>
</evidence>
<feature type="transmembrane region" description="Helical" evidence="2">
    <location>
        <begin position="75"/>
        <end position="96"/>
    </location>
</feature>
<dbReference type="WBParaSite" id="TREG1_75980.1">
    <property type="protein sequence ID" value="TREG1_75980.1"/>
    <property type="gene ID" value="TREG1_75980"/>
</dbReference>
<name>A0AA85KAW7_TRIRE</name>
<proteinExistence type="predicted"/>
<reference evidence="4" key="1">
    <citation type="submission" date="2022-06" db="EMBL/GenBank/DDBJ databases">
        <authorList>
            <person name="Berger JAMES D."/>
            <person name="Berger JAMES D."/>
        </authorList>
    </citation>
    <scope>NUCLEOTIDE SEQUENCE [LARGE SCALE GENOMIC DNA]</scope>
</reference>
<evidence type="ECO:0008006" key="6">
    <source>
        <dbReference type="Google" id="ProtNLM"/>
    </source>
</evidence>
<keyword evidence="2" id="KW-0812">Transmembrane</keyword>
<feature type="transmembrane region" description="Helical" evidence="2">
    <location>
        <begin position="132"/>
        <end position="151"/>
    </location>
</feature>
<feature type="signal peptide" evidence="3">
    <location>
        <begin position="1"/>
        <end position="21"/>
    </location>
</feature>
<feature type="chain" id="PRO_5041655496" description="Transmembrane protein 60" evidence="3">
    <location>
        <begin position="22"/>
        <end position="194"/>
    </location>
</feature>
<keyword evidence="2" id="KW-1133">Transmembrane helix</keyword>